<reference evidence="2 3" key="1">
    <citation type="submission" date="2024-07" db="EMBL/GenBank/DDBJ databases">
        <title>Section-level genome sequencing and comparative genomics of Aspergillus sections Usti and Cavernicolus.</title>
        <authorList>
            <consortium name="Lawrence Berkeley National Laboratory"/>
            <person name="Nybo J.L."/>
            <person name="Vesth T.C."/>
            <person name="Theobald S."/>
            <person name="Frisvad J.C."/>
            <person name="Larsen T.O."/>
            <person name="Kjaerboelling I."/>
            <person name="Rothschild-Mancinelli K."/>
            <person name="Lyhne E.K."/>
            <person name="Kogle M.E."/>
            <person name="Barry K."/>
            <person name="Clum A."/>
            <person name="Na H."/>
            <person name="Ledsgaard L."/>
            <person name="Lin J."/>
            <person name="Lipzen A."/>
            <person name="Kuo A."/>
            <person name="Riley R."/>
            <person name="Mondo S."/>
            <person name="Labutti K."/>
            <person name="Haridas S."/>
            <person name="Pangalinan J."/>
            <person name="Salamov A.A."/>
            <person name="Simmons B.A."/>
            <person name="Magnuson J.K."/>
            <person name="Chen J."/>
            <person name="Drula E."/>
            <person name="Henrissat B."/>
            <person name="Wiebenga A."/>
            <person name="Lubbers R.J."/>
            <person name="Gomes A.C."/>
            <person name="Macurrencykelacurrency M.R."/>
            <person name="Stajich J."/>
            <person name="Grigoriev I.V."/>
            <person name="Mortensen U.H."/>
            <person name="De Vries R.P."/>
            <person name="Baker S.E."/>
            <person name="Andersen M.R."/>
        </authorList>
    </citation>
    <scope>NUCLEOTIDE SEQUENCE [LARGE SCALE GENOMIC DNA]</scope>
    <source>
        <strain evidence="2 3">CBS 449.75</strain>
    </source>
</reference>
<organism evidence="2 3">
    <name type="scientific">Aspergillus lucknowensis</name>
    <dbReference type="NCBI Taxonomy" id="176173"/>
    <lineage>
        <taxon>Eukaryota</taxon>
        <taxon>Fungi</taxon>
        <taxon>Dikarya</taxon>
        <taxon>Ascomycota</taxon>
        <taxon>Pezizomycotina</taxon>
        <taxon>Eurotiomycetes</taxon>
        <taxon>Eurotiomycetidae</taxon>
        <taxon>Eurotiales</taxon>
        <taxon>Aspergillaceae</taxon>
        <taxon>Aspergillus</taxon>
        <taxon>Aspergillus subgen. Nidulantes</taxon>
    </lineage>
</organism>
<keyword evidence="3" id="KW-1185">Reference proteome</keyword>
<feature type="region of interest" description="Disordered" evidence="1">
    <location>
        <begin position="1"/>
        <end position="23"/>
    </location>
</feature>
<evidence type="ECO:0000313" key="2">
    <source>
        <dbReference type="EMBL" id="KAL2872820.1"/>
    </source>
</evidence>
<feature type="region of interest" description="Disordered" evidence="1">
    <location>
        <begin position="126"/>
        <end position="145"/>
    </location>
</feature>
<dbReference type="RefSeq" id="XP_070891798.1">
    <property type="nucleotide sequence ID" value="XM_071025414.1"/>
</dbReference>
<proteinExistence type="predicted"/>
<accession>A0ABR4M893</accession>
<comment type="caution">
    <text evidence="2">The sequence shown here is derived from an EMBL/GenBank/DDBJ whole genome shotgun (WGS) entry which is preliminary data.</text>
</comment>
<dbReference type="Proteomes" id="UP001610432">
    <property type="component" value="Unassembled WGS sequence"/>
</dbReference>
<evidence type="ECO:0000313" key="3">
    <source>
        <dbReference type="Proteomes" id="UP001610432"/>
    </source>
</evidence>
<sequence>MTQKQNNWREKGEGEEKSRGVPPALSHRLVAAHIDHSNIKSPCRSRSRGHSGDKIRLCFPYRTVLYTPIPATCTSMTSKPQQEEVERGERRARGNNQLQITMMMVTLSILHISTHHPQALRTWLKSPTRQKPNRERDNAKAMQQRAPARYERAVVWKLQYISKHACRRQQTITKSPIEVSQTQERFPHFCNPNIIHPNDGIPDLLVDKERQQRQPMPHSCTCFVKEWYPNAPCIMQSV</sequence>
<dbReference type="GeneID" id="98140486"/>
<name>A0ABR4M893_9EURO</name>
<protein>
    <submittedName>
        <fullName evidence="2">Uncharacterized protein</fullName>
    </submittedName>
</protein>
<dbReference type="EMBL" id="JBFXLQ010000001">
    <property type="protein sequence ID" value="KAL2872820.1"/>
    <property type="molecule type" value="Genomic_DNA"/>
</dbReference>
<feature type="compositionally biased region" description="Basic and acidic residues" evidence="1">
    <location>
        <begin position="7"/>
        <end position="19"/>
    </location>
</feature>
<gene>
    <name evidence="2" type="ORF">BJX67DRAFT_19777</name>
</gene>
<evidence type="ECO:0000256" key="1">
    <source>
        <dbReference type="SAM" id="MobiDB-lite"/>
    </source>
</evidence>